<proteinExistence type="predicted"/>
<evidence type="ECO:0000313" key="2">
    <source>
        <dbReference type="Proteomes" id="UP000814140"/>
    </source>
</evidence>
<keyword evidence="2" id="KW-1185">Reference proteome</keyword>
<comment type="caution">
    <text evidence="1">The sequence shown here is derived from an EMBL/GenBank/DDBJ whole genome shotgun (WGS) entry which is preliminary data.</text>
</comment>
<sequence>MHEHIILLTSRRKMIDIPLVIECILYGIYTLLFTIVLAIILTKPRTITNVCMLAVTGVMFGIASARIVLHVYLENNPTLSRQTLVPLVLEVYLSSVNFVLGDAIVVWRAWVIWDYSYRIMVIPILLLAATTGVVAADLVSAVHFAVAFQEGSSSNDSLFEIFGWVIAATLGTNFIVTGLIGYRTWYDLRNYAGVFTDRIDCRIRHRTISLYQFRVGRDGVQALFILLVESGALYCCIWVVYLPLYLKYSNDPNLAFNVFDTAIPQLISIYPTLIIVLCSLQRSYHETVMASNSADPPEVMPQYSSKTYMRNSDEDVFASSKDPQRASRVAFDVRPTVMFYKAPSPDYPSSYTDLDASSADLAADTARRRPDPVYQ</sequence>
<protein>
    <submittedName>
        <fullName evidence="1">Uncharacterized protein</fullName>
    </submittedName>
</protein>
<dbReference type="Proteomes" id="UP000814140">
    <property type="component" value="Unassembled WGS sequence"/>
</dbReference>
<reference evidence="1" key="2">
    <citation type="journal article" date="2022" name="New Phytol.">
        <title>Evolutionary transition to the ectomycorrhizal habit in the genomes of a hyperdiverse lineage of mushroom-forming fungi.</title>
        <authorList>
            <person name="Looney B."/>
            <person name="Miyauchi S."/>
            <person name="Morin E."/>
            <person name="Drula E."/>
            <person name="Courty P.E."/>
            <person name="Kohler A."/>
            <person name="Kuo A."/>
            <person name="LaButti K."/>
            <person name="Pangilinan J."/>
            <person name="Lipzen A."/>
            <person name="Riley R."/>
            <person name="Andreopoulos W."/>
            <person name="He G."/>
            <person name="Johnson J."/>
            <person name="Nolan M."/>
            <person name="Tritt A."/>
            <person name="Barry K.W."/>
            <person name="Grigoriev I.V."/>
            <person name="Nagy L.G."/>
            <person name="Hibbett D."/>
            <person name="Henrissat B."/>
            <person name="Matheny P.B."/>
            <person name="Labbe J."/>
            <person name="Martin F.M."/>
        </authorList>
    </citation>
    <scope>NUCLEOTIDE SEQUENCE</scope>
    <source>
        <strain evidence="1">HHB10654</strain>
    </source>
</reference>
<reference evidence="1" key="1">
    <citation type="submission" date="2021-03" db="EMBL/GenBank/DDBJ databases">
        <authorList>
            <consortium name="DOE Joint Genome Institute"/>
            <person name="Ahrendt S."/>
            <person name="Looney B.P."/>
            <person name="Miyauchi S."/>
            <person name="Morin E."/>
            <person name="Drula E."/>
            <person name="Courty P.E."/>
            <person name="Chicoki N."/>
            <person name="Fauchery L."/>
            <person name="Kohler A."/>
            <person name="Kuo A."/>
            <person name="Labutti K."/>
            <person name="Pangilinan J."/>
            <person name="Lipzen A."/>
            <person name="Riley R."/>
            <person name="Andreopoulos W."/>
            <person name="He G."/>
            <person name="Johnson J."/>
            <person name="Barry K.W."/>
            <person name="Grigoriev I.V."/>
            <person name="Nagy L."/>
            <person name="Hibbett D."/>
            <person name="Henrissat B."/>
            <person name="Matheny P.B."/>
            <person name="Labbe J."/>
            <person name="Martin F."/>
        </authorList>
    </citation>
    <scope>NUCLEOTIDE SEQUENCE</scope>
    <source>
        <strain evidence="1">HHB10654</strain>
    </source>
</reference>
<gene>
    <name evidence="1" type="ORF">BV25DRAFT_750776</name>
</gene>
<evidence type="ECO:0000313" key="1">
    <source>
        <dbReference type="EMBL" id="KAI0054420.1"/>
    </source>
</evidence>
<dbReference type="EMBL" id="MU277443">
    <property type="protein sequence ID" value="KAI0054420.1"/>
    <property type="molecule type" value="Genomic_DNA"/>
</dbReference>
<organism evidence="1 2">
    <name type="scientific">Artomyces pyxidatus</name>
    <dbReference type="NCBI Taxonomy" id="48021"/>
    <lineage>
        <taxon>Eukaryota</taxon>
        <taxon>Fungi</taxon>
        <taxon>Dikarya</taxon>
        <taxon>Basidiomycota</taxon>
        <taxon>Agaricomycotina</taxon>
        <taxon>Agaricomycetes</taxon>
        <taxon>Russulales</taxon>
        <taxon>Auriscalpiaceae</taxon>
        <taxon>Artomyces</taxon>
    </lineage>
</organism>
<name>A0ACB8SEU8_9AGAM</name>
<accession>A0ACB8SEU8</accession>